<dbReference type="Gene3D" id="1.10.238.10">
    <property type="entry name" value="EF-hand"/>
    <property type="match status" value="1"/>
</dbReference>
<dbReference type="FunFam" id="1.10.238.10:FF:000178">
    <property type="entry name" value="Calmodulin-2 A"/>
    <property type="match status" value="1"/>
</dbReference>
<feature type="domain" description="EF-hand" evidence="4">
    <location>
        <begin position="78"/>
        <end position="113"/>
    </location>
</feature>
<dbReference type="Proteomes" id="UP000746747">
    <property type="component" value="Unassembled WGS sequence"/>
</dbReference>
<dbReference type="GO" id="GO:0043226">
    <property type="term" value="C:organelle"/>
    <property type="evidence" value="ECO:0007669"/>
    <property type="project" value="UniProtKB-ARBA"/>
</dbReference>
<dbReference type="GO" id="GO:0005509">
    <property type="term" value="F:calcium ion binding"/>
    <property type="evidence" value="ECO:0007669"/>
    <property type="project" value="InterPro"/>
</dbReference>
<evidence type="ECO:0000256" key="2">
    <source>
        <dbReference type="ARBA" id="ARBA00022737"/>
    </source>
</evidence>
<dbReference type="InterPro" id="IPR011992">
    <property type="entry name" value="EF-hand-dom_pair"/>
</dbReference>
<evidence type="ECO:0000259" key="4">
    <source>
        <dbReference type="PROSITE" id="PS50222"/>
    </source>
</evidence>
<keyword evidence="3" id="KW-0106">Calcium</keyword>
<keyword evidence="2" id="KW-0677">Repeat</keyword>
<name>A0A8J2LY34_9BILA</name>
<evidence type="ECO:0000313" key="5">
    <source>
        <dbReference type="EMBL" id="CAG9531368.1"/>
    </source>
</evidence>
<feature type="domain" description="EF-hand" evidence="4">
    <location>
        <begin position="5"/>
        <end position="40"/>
    </location>
</feature>
<dbReference type="SUPFAM" id="SSF47473">
    <property type="entry name" value="EF-hand"/>
    <property type="match status" value="1"/>
</dbReference>
<dbReference type="OrthoDB" id="343296at2759"/>
<dbReference type="InterPro" id="IPR002048">
    <property type="entry name" value="EF_hand_dom"/>
</dbReference>
<comment type="caution">
    <text evidence="5">The sequence shown here is derived from an EMBL/GenBank/DDBJ whole genome shotgun (WGS) entry which is preliminary data.</text>
</comment>
<dbReference type="Pfam" id="PF13499">
    <property type="entry name" value="EF-hand_7"/>
    <property type="match status" value="2"/>
</dbReference>
<reference evidence="5" key="1">
    <citation type="submission" date="2021-09" db="EMBL/GenBank/DDBJ databases">
        <authorList>
            <consortium name="Pathogen Informatics"/>
        </authorList>
    </citation>
    <scope>NUCLEOTIDE SEQUENCE</scope>
</reference>
<keyword evidence="6" id="KW-1185">Reference proteome</keyword>
<organism evidence="5 6">
    <name type="scientific">Cercopithifilaria johnstoni</name>
    <dbReference type="NCBI Taxonomy" id="2874296"/>
    <lineage>
        <taxon>Eukaryota</taxon>
        <taxon>Metazoa</taxon>
        <taxon>Ecdysozoa</taxon>
        <taxon>Nematoda</taxon>
        <taxon>Chromadorea</taxon>
        <taxon>Rhabditida</taxon>
        <taxon>Spirurina</taxon>
        <taxon>Spiruromorpha</taxon>
        <taxon>Filarioidea</taxon>
        <taxon>Onchocercidae</taxon>
        <taxon>Cercopithifilaria</taxon>
    </lineage>
</organism>
<dbReference type="InterPro" id="IPR018247">
    <property type="entry name" value="EF_Hand_1_Ca_BS"/>
</dbReference>
<dbReference type="PANTHER" id="PTHR34524:SF6">
    <property type="entry name" value="CALCYPHOSINE LIKE"/>
    <property type="match status" value="1"/>
</dbReference>
<evidence type="ECO:0000313" key="6">
    <source>
        <dbReference type="Proteomes" id="UP000746747"/>
    </source>
</evidence>
<dbReference type="AlphaFoldDB" id="A0A8J2LY34"/>
<dbReference type="CDD" id="cd00051">
    <property type="entry name" value="EFh"/>
    <property type="match status" value="1"/>
</dbReference>
<feature type="domain" description="EF-hand" evidence="4">
    <location>
        <begin position="41"/>
        <end position="76"/>
    </location>
</feature>
<dbReference type="PROSITE" id="PS00018">
    <property type="entry name" value="EF_HAND_1"/>
    <property type="match status" value="2"/>
</dbReference>
<dbReference type="SMART" id="SM00054">
    <property type="entry name" value="EFh"/>
    <property type="match status" value="4"/>
</dbReference>
<sequence>MCYILSDQQLCETFDQLDTDQDGRLSRGEIAALWRIINVEPTRAELDLIFQEMDPNKTGSINKENFVRYMSTPPKHRVSAIELEQYFQLYDSDGDSAVTVDQVLKILEKTIKVIDRELIEAKFQLVDTNHDGRISFDEFMNMIKQFESIERGSMLQFDIV</sequence>
<proteinExistence type="predicted"/>
<evidence type="ECO:0000256" key="3">
    <source>
        <dbReference type="ARBA" id="ARBA00022837"/>
    </source>
</evidence>
<dbReference type="EMBL" id="CAKAEH010000556">
    <property type="protein sequence ID" value="CAG9531368.1"/>
    <property type="molecule type" value="Genomic_DNA"/>
</dbReference>
<dbReference type="InterPro" id="IPR051581">
    <property type="entry name" value="Ca-bind"/>
</dbReference>
<evidence type="ECO:0000256" key="1">
    <source>
        <dbReference type="ARBA" id="ARBA00022723"/>
    </source>
</evidence>
<feature type="domain" description="EF-hand" evidence="4">
    <location>
        <begin position="114"/>
        <end position="149"/>
    </location>
</feature>
<dbReference type="PROSITE" id="PS50222">
    <property type="entry name" value="EF_HAND_2"/>
    <property type="match status" value="4"/>
</dbReference>
<keyword evidence="1" id="KW-0479">Metal-binding</keyword>
<protein>
    <recommendedName>
        <fullName evidence="4">EF-hand domain-containing protein</fullName>
    </recommendedName>
</protein>
<gene>
    <name evidence="5" type="ORF">CJOHNSTONI_LOCUS1774</name>
</gene>
<accession>A0A8J2LY34</accession>
<dbReference type="PANTHER" id="PTHR34524">
    <property type="entry name" value="CALCYPHOSIN"/>
    <property type="match status" value="1"/>
</dbReference>